<dbReference type="STRING" id="1109443.G4U301"/>
<dbReference type="InterPro" id="IPR011989">
    <property type="entry name" value="ARM-like"/>
</dbReference>
<dbReference type="HOGENOM" id="CLU_012436_0_0_1"/>
<dbReference type="OrthoDB" id="78088at2759"/>
<comment type="caution">
    <text evidence="4">The sequence shown here is derived from an EMBL/GenBank/DDBJ whole genome shotgun (WGS) entry which is preliminary data.</text>
</comment>
<protein>
    <recommendedName>
        <fullName evidence="3">Wings apart-like protein C-terminal domain-containing protein</fullName>
    </recommendedName>
</protein>
<dbReference type="eggNOG" id="ENOG502SA2J">
    <property type="taxonomic scope" value="Eukaryota"/>
</dbReference>
<sequence length="870" mass="95958">MNSRRARNQYGKVSKRVNDRANSGTRVDVSDDQSDDQVELVLPEVKGVSRRTSSKRNLKINSDKVTQNPVAPTGKLAPATRSRQGSEKDERPPSPKKRKRRESSPADSETTETAEEEEPTPRKPKQRSPERSPARKIQATESGKFTPVPKSASAVGTPSQPAQTPRLARDLSDLFISPHKPNMTSATGSPPKLKRMLSSRSKTEPTLQTDSLATGSDLFHSTSMFNPPTQDPLNSPIRGGSSFNRNPLARDRTPSPSPQRNHSPPPISRSPQRPGRTYSKSRSFLIEVSRDETQMDVDAQPARASHTQNEQDPSETHRESYSELRSRWGLDNSEQDPELNMPVNDLNSIGEMRSRGETRRFLDELGYLFDGLDTTSGSNTSAKRSSAIQVVSKMGDAEFLRRAAAADFVGKAWTLLRAAGAGTGTDRILDASLIAFVAIATRDQRQTTELAKNKDFISFLNASLEVTPEEDVLVAPETKEEPLWARRLGLSRVDKTSLTVLRGAIKDGRILSEGEVASHRLLASESLVKVAAAGQKLDQELGATLCRSLSIDLSILTAEDLQDADSDQQKHHIHHILNCLKVLEHVGLSEEDQGYESLVASLGRFVSSWTPYLHNSNEPALFNEMVESTLRRLITATHDRKELCKAIAEEENVFYTLLRLFIYWNRAYFNNLRQNATKDAEDHDRSGLLQRASLVLGLLTQILRQHHEAKGLLRSMRLSIACPLGANCYETCRCKKQVSGLQALGSLFKQPADGLTAPAEAQATFIHGHIGVLLGMIYIHDVESRPTVLDCLDPPKGSSKEKVTTLISVIREFCSLLATVVSKANPPRRASSTSSDADEEQPTETIIADASLDEGVQLAESIIKELEQLL</sequence>
<dbReference type="OMA" id="HRESYSE"/>
<proteinExistence type="inferred from homology"/>
<feature type="region of interest" description="Disordered" evidence="2">
    <location>
        <begin position="1"/>
        <end position="325"/>
    </location>
</feature>
<organism evidence="4 5">
    <name type="scientific">Serendipita indica (strain DSM 11827)</name>
    <name type="common">Root endophyte fungus</name>
    <name type="synonym">Piriformospora indica</name>
    <dbReference type="NCBI Taxonomy" id="1109443"/>
    <lineage>
        <taxon>Eukaryota</taxon>
        <taxon>Fungi</taxon>
        <taxon>Dikarya</taxon>
        <taxon>Basidiomycota</taxon>
        <taxon>Agaricomycotina</taxon>
        <taxon>Agaricomycetes</taxon>
        <taxon>Sebacinales</taxon>
        <taxon>Serendipitaceae</taxon>
        <taxon>Serendipita</taxon>
    </lineage>
</organism>
<comment type="similarity">
    <text evidence="1">Belongs to the WAPL family.</text>
</comment>
<feature type="compositionally biased region" description="Polar residues" evidence="2">
    <location>
        <begin position="59"/>
        <end position="70"/>
    </location>
</feature>
<name>G4U301_SERID</name>
<feature type="compositionally biased region" description="Polar residues" evidence="2">
    <location>
        <begin position="198"/>
        <end position="233"/>
    </location>
</feature>
<feature type="domain" description="Wings apart-like protein C-terminal" evidence="3">
    <location>
        <begin position="348"/>
        <end position="654"/>
    </location>
</feature>
<evidence type="ECO:0000259" key="3">
    <source>
        <dbReference type="Pfam" id="PF07814"/>
    </source>
</evidence>
<dbReference type="PANTHER" id="PTHR22100:SF13">
    <property type="entry name" value="WINGS APART-LIKE PROTEIN HOMOLOG"/>
    <property type="match status" value="1"/>
</dbReference>
<gene>
    <name evidence="4" type="ORF">PIIN_00672</name>
</gene>
<feature type="compositionally biased region" description="Polar residues" evidence="2">
    <location>
        <begin position="154"/>
        <end position="163"/>
    </location>
</feature>
<dbReference type="InterPro" id="IPR022771">
    <property type="entry name" value="WAPL_C"/>
</dbReference>
<evidence type="ECO:0000256" key="2">
    <source>
        <dbReference type="SAM" id="MobiDB-lite"/>
    </source>
</evidence>
<dbReference type="InterPro" id="IPR039874">
    <property type="entry name" value="WAPL"/>
</dbReference>
<feature type="compositionally biased region" description="Basic and acidic residues" evidence="2">
    <location>
        <begin position="84"/>
        <end position="93"/>
    </location>
</feature>
<dbReference type="EMBL" id="CAFZ01001878">
    <property type="protein sequence ID" value="CCA77958.1"/>
    <property type="molecule type" value="Genomic_DNA"/>
</dbReference>
<keyword evidence="5" id="KW-1185">Reference proteome</keyword>
<dbReference type="Gene3D" id="1.25.10.10">
    <property type="entry name" value="Leucine-rich Repeat Variant"/>
    <property type="match status" value="1"/>
</dbReference>
<evidence type="ECO:0000313" key="5">
    <source>
        <dbReference type="Proteomes" id="UP000007148"/>
    </source>
</evidence>
<dbReference type="Proteomes" id="UP000007148">
    <property type="component" value="Unassembled WGS sequence"/>
</dbReference>
<reference evidence="4 5" key="1">
    <citation type="journal article" date="2011" name="PLoS Pathog.">
        <title>Endophytic Life Strategies Decoded by Genome and Transcriptome Analyses of the Mutualistic Root Symbiont Piriformospora indica.</title>
        <authorList>
            <person name="Zuccaro A."/>
            <person name="Lahrmann U."/>
            <person name="Guldener U."/>
            <person name="Langen G."/>
            <person name="Pfiffi S."/>
            <person name="Biedenkopf D."/>
            <person name="Wong P."/>
            <person name="Samans B."/>
            <person name="Grimm C."/>
            <person name="Basiewicz M."/>
            <person name="Murat C."/>
            <person name="Martin F."/>
            <person name="Kogel K.H."/>
        </authorList>
    </citation>
    <scope>NUCLEOTIDE SEQUENCE [LARGE SCALE GENOMIC DNA]</scope>
    <source>
        <strain evidence="4 5">DSM 11827</strain>
    </source>
</reference>
<dbReference type="Pfam" id="PF07814">
    <property type="entry name" value="WAPL"/>
    <property type="match status" value="1"/>
</dbReference>
<dbReference type="PANTHER" id="PTHR22100">
    <property type="entry name" value="WINGS APART-LIKE PROTEIN HOMOLOG"/>
    <property type="match status" value="1"/>
</dbReference>
<dbReference type="InParanoid" id="G4U301"/>
<feature type="compositionally biased region" description="Acidic residues" evidence="2">
    <location>
        <begin position="109"/>
        <end position="118"/>
    </location>
</feature>
<feature type="compositionally biased region" description="Basic and acidic residues" evidence="2">
    <location>
        <begin position="314"/>
        <end position="325"/>
    </location>
</feature>
<evidence type="ECO:0000256" key="1">
    <source>
        <dbReference type="ARBA" id="ARBA00006854"/>
    </source>
</evidence>
<feature type="compositionally biased region" description="Basic residues" evidence="2">
    <location>
        <begin position="48"/>
        <end position="58"/>
    </location>
</feature>
<dbReference type="AlphaFoldDB" id="G4U301"/>
<evidence type="ECO:0000313" key="4">
    <source>
        <dbReference type="EMBL" id="CCA77958.1"/>
    </source>
</evidence>
<accession>G4U301</accession>